<dbReference type="EMBL" id="WHOB01000093">
    <property type="protein sequence ID" value="NOU83550.1"/>
    <property type="molecule type" value="Genomic_DNA"/>
</dbReference>
<protein>
    <recommendedName>
        <fullName evidence="2">Right handed beta helix domain-containing protein</fullName>
    </recommendedName>
</protein>
<dbReference type="PANTHER" id="PTHR36453:SF1">
    <property type="entry name" value="RIGHT HANDED BETA HELIX DOMAIN-CONTAINING PROTEIN"/>
    <property type="match status" value="1"/>
</dbReference>
<evidence type="ECO:0000313" key="4">
    <source>
        <dbReference type="Proteomes" id="UP000596857"/>
    </source>
</evidence>
<name>A0ABX1YR43_9BACL</name>
<dbReference type="Pfam" id="PF13229">
    <property type="entry name" value="Beta_helix"/>
    <property type="match status" value="1"/>
</dbReference>
<keyword evidence="4" id="KW-1185">Reference proteome</keyword>
<organism evidence="3 4">
    <name type="scientific">Paenibacillus phytohabitans</name>
    <dbReference type="NCBI Taxonomy" id="2654978"/>
    <lineage>
        <taxon>Bacteria</taxon>
        <taxon>Bacillati</taxon>
        <taxon>Bacillota</taxon>
        <taxon>Bacilli</taxon>
        <taxon>Bacillales</taxon>
        <taxon>Paenibacillaceae</taxon>
        <taxon>Paenibacillus</taxon>
    </lineage>
</organism>
<dbReference type="Proteomes" id="UP000596857">
    <property type="component" value="Unassembled WGS sequence"/>
</dbReference>
<gene>
    <name evidence="3" type="ORF">GC101_32330</name>
</gene>
<comment type="caution">
    <text evidence="3">The sequence shown here is derived from an EMBL/GenBank/DDBJ whole genome shotgun (WGS) entry which is preliminary data.</text>
</comment>
<evidence type="ECO:0000259" key="2">
    <source>
        <dbReference type="Pfam" id="PF13229"/>
    </source>
</evidence>
<dbReference type="Gene3D" id="2.160.20.10">
    <property type="entry name" value="Single-stranded right-handed beta-helix, Pectin lyase-like"/>
    <property type="match status" value="3"/>
</dbReference>
<proteinExistence type="predicted"/>
<feature type="domain" description="Right handed beta helix" evidence="2">
    <location>
        <begin position="323"/>
        <end position="534"/>
    </location>
</feature>
<dbReference type="InterPro" id="IPR011050">
    <property type="entry name" value="Pectin_lyase_fold/virulence"/>
</dbReference>
<sequence>MGETGVSEERETDCELQLYIHPDIGNDSGSGSREEPYRTIPAAQSAVRAALAGGHTGQITVFLGGGIYELGEPLRFGCGDAAGTRCRVLYRNAEGEKPVLAGGAVLSGWELWQDGIWRTTLPQGTRFQTLYAGGERVAKARLPAAGYYESAASVEGREHDGIIARKGDVPEQLDTAGLQMFVWPGEGEWNWASETIPVRRIDHSSGWIELARPTIWGIGAGSRFFLQGSLSFLREPGQFHLDEAEAMLYYRPKRGTPLEEQVIAPSVLRLLEIQGEDDSRRVSGLAFQGLTLACTDFYEDYKMMRNEPGMDNVEPDEQRNGVIYIRNAEEIEISDCHIRESGACGIFLDRSAERIVLDGNIIQTVGHTAIYASGYAPGEGCFREVEDANQNKGHRITNNRISHGGELVGHGSGIVLYQCGDCEVAHNRISHMPRYGISLKGQRHQQLPESLWGVAVTRENHHDFLFTRANRISYNDISEVMTGSQDGGLIESWGIGRRNVIHGNRLHHSGIHFSFGFGIYLDDASDDVTVSHNVLDHLYSTGEGKLWMTIFSKGVGNVIRNNLMADNPQAVNAIGSQEMVGEANRDITVEGNIISNSGHLYCFVNWSPKRFRAADRNLFWRGGVVPRITGELPAESVGPNSVWGEEYTWEAWRAVLDGKYDAGTVLADPAFVDGPAGDYRLLPSSPAYALGWEDIDFSQFGPRDRASEAGLAEREERGAADADAEEA</sequence>
<evidence type="ECO:0000313" key="3">
    <source>
        <dbReference type="EMBL" id="NOU83550.1"/>
    </source>
</evidence>
<feature type="compositionally biased region" description="Basic and acidic residues" evidence="1">
    <location>
        <begin position="706"/>
        <end position="720"/>
    </location>
</feature>
<evidence type="ECO:0000256" key="1">
    <source>
        <dbReference type="SAM" id="MobiDB-lite"/>
    </source>
</evidence>
<dbReference type="PANTHER" id="PTHR36453">
    <property type="entry name" value="SECRETED PROTEIN-RELATED"/>
    <property type="match status" value="1"/>
</dbReference>
<dbReference type="SUPFAM" id="SSF51126">
    <property type="entry name" value="Pectin lyase-like"/>
    <property type="match status" value="1"/>
</dbReference>
<dbReference type="InterPro" id="IPR039448">
    <property type="entry name" value="Beta_helix"/>
</dbReference>
<reference evidence="3 4" key="1">
    <citation type="submission" date="2019-10" db="EMBL/GenBank/DDBJ databases">
        <title>Description of Paenibacillus terricola sp. nov.</title>
        <authorList>
            <person name="Carlier A."/>
            <person name="Qi S."/>
        </authorList>
    </citation>
    <scope>NUCLEOTIDE SEQUENCE [LARGE SCALE GENOMIC DNA]</scope>
    <source>
        <strain evidence="3 4">LMG 31459</strain>
    </source>
</reference>
<dbReference type="InterPro" id="IPR012334">
    <property type="entry name" value="Pectin_lyas_fold"/>
</dbReference>
<feature type="region of interest" description="Disordered" evidence="1">
    <location>
        <begin position="706"/>
        <end position="727"/>
    </location>
</feature>
<dbReference type="InterPro" id="IPR006626">
    <property type="entry name" value="PbH1"/>
</dbReference>
<dbReference type="SMART" id="SM00710">
    <property type="entry name" value="PbH1"/>
    <property type="match status" value="7"/>
</dbReference>
<accession>A0ABX1YR43</accession>